<dbReference type="PANTHER" id="PTHR43776">
    <property type="entry name" value="TRANSPORT ATP-BINDING PROTEIN"/>
    <property type="match status" value="1"/>
</dbReference>
<dbReference type="NCBIfam" id="NF008453">
    <property type="entry name" value="PRK11308.1"/>
    <property type="match status" value="2"/>
</dbReference>
<dbReference type="PROSITE" id="PS50893">
    <property type="entry name" value="ABC_TRANSPORTER_2"/>
    <property type="match status" value="2"/>
</dbReference>
<keyword evidence="4 6" id="KW-0067">ATP-binding</keyword>
<dbReference type="Proteomes" id="UP000294856">
    <property type="component" value="Unassembled WGS sequence"/>
</dbReference>
<evidence type="ECO:0000256" key="1">
    <source>
        <dbReference type="ARBA" id="ARBA00005417"/>
    </source>
</evidence>
<comment type="caution">
    <text evidence="6">The sequence shown here is derived from an EMBL/GenBank/DDBJ whole genome shotgun (WGS) entry which is preliminary data.</text>
</comment>
<dbReference type="PROSITE" id="PS00211">
    <property type="entry name" value="ABC_TRANSPORTER_1"/>
    <property type="match status" value="2"/>
</dbReference>
<name>A0A4R1FW97_9NOCA</name>
<dbReference type="GO" id="GO:0005524">
    <property type="term" value="F:ATP binding"/>
    <property type="evidence" value="ECO:0007669"/>
    <property type="project" value="UniProtKB-KW"/>
</dbReference>
<protein>
    <submittedName>
        <fullName evidence="6">Peptide/nickel transport system ATP-binding protein</fullName>
    </submittedName>
</protein>
<proteinExistence type="inferred from homology"/>
<accession>A0A4R1FW97</accession>
<feature type="domain" description="ABC transporter" evidence="5">
    <location>
        <begin position="15"/>
        <end position="266"/>
    </location>
</feature>
<dbReference type="GO" id="GO:0055085">
    <property type="term" value="P:transmembrane transport"/>
    <property type="evidence" value="ECO:0007669"/>
    <property type="project" value="UniProtKB-ARBA"/>
</dbReference>
<keyword evidence="2" id="KW-0813">Transport</keyword>
<evidence type="ECO:0000256" key="2">
    <source>
        <dbReference type="ARBA" id="ARBA00022448"/>
    </source>
</evidence>
<dbReference type="InterPro" id="IPR027417">
    <property type="entry name" value="P-loop_NTPase"/>
</dbReference>
<evidence type="ECO:0000313" key="6">
    <source>
        <dbReference type="EMBL" id="TCJ95641.1"/>
    </source>
</evidence>
<dbReference type="Gene3D" id="3.40.50.300">
    <property type="entry name" value="P-loop containing nucleotide triphosphate hydrolases"/>
    <property type="match status" value="2"/>
</dbReference>
<dbReference type="STRING" id="1210063.GCA_001612665_03974"/>
<dbReference type="GO" id="GO:0016887">
    <property type="term" value="F:ATP hydrolysis activity"/>
    <property type="evidence" value="ECO:0007669"/>
    <property type="project" value="InterPro"/>
</dbReference>
<comment type="similarity">
    <text evidence="1">Belongs to the ABC transporter superfamily.</text>
</comment>
<evidence type="ECO:0000256" key="4">
    <source>
        <dbReference type="ARBA" id="ARBA00022840"/>
    </source>
</evidence>
<dbReference type="PANTHER" id="PTHR43776:SF7">
    <property type="entry name" value="D,D-DIPEPTIDE TRANSPORT ATP-BINDING PROTEIN DDPF-RELATED"/>
    <property type="match status" value="1"/>
</dbReference>
<dbReference type="SUPFAM" id="SSF52540">
    <property type="entry name" value="P-loop containing nucleoside triphosphate hydrolases"/>
    <property type="match status" value="2"/>
</dbReference>
<gene>
    <name evidence="6" type="ORF">DFR71_4556</name>
</gene>
<keyword evidence="7" id="KW-1185">Reference proteome</keyword>
<feature type="domain" description="ABC transporter" evidence="5">
    <location>
        <begin position="297"/>
        <end position="543"/>
    </location>
</feature>
<dbReference type="InterPro" id="IPR017871">
    <property type="entry name" value="ABC_transporter-like_CS"/>
</dbReference>
<dbReference type="EMBL" id="SMFR01000003">
    <property type="protein sequence ID" value="TCJ95641.1"/>
    <property type="molecule type" value="Genomic_DNA"/>
</dbReference>
<dbReference type="InterPro" id="IPR003439">
    <property type="entry name" value="ABC_transporter-like_ATP-bd"/>
</dbReference>
<evidence type="ECO:0000259" key="5">
    <source>
        <dbReference type="PROSITE" id="PS50893"/>
    </source>
</evidence>
<organism evidence="6 7">
    <name type="scientific">Nocardia alba</name>
    <dbReference type="NCBI Taxonomy" id="225051"/>
    <lineage>
        <taxon>Bacteria</taxon>
        <taxon>Bacillati</taxon>
        <taxon>Actinomycetota</taxon>
        <taxon>Actinomycetes</taxon>
        <taxon>Mycobacteriales</taxon>
        <taxon>Nocardiaceae</taxon>
        <taxon>Nocardia</taxon>
    </lineage>
</organism>
<dbReference type="SMART" id="SM00382">
    <property type="entry name" value="AAA"/>
    <property type="match status" value="2"/>
</dbReference>
<keyword evidence="3" id="KW-0547">Nucleotide-binding</keyword>
<dbReference type="InterPro" id="IPR003593">
    <property type="entry name" value="AAA+_ATPase"/>
</dbReference>
<reference evidence="6 7" key="1">
    <citation type="submission" date="2019-03" db="EMBL/GenBank/DDBJ databases">
        <title>Genomic Encyclopedia of Type Strains, Phase IV (KMG-IV): sequencing the most valuable type-strain genomes for metagenomic binning, comparative biology and taxonomic classification.</title>
        <authorList>
            <person name="Goeker M."/>
        </authorList>
    </citation>
    <scope>NUCLEOTIDE SEQUENCE [LARGE SCALE GENOMIC DNA]</scope>
    <source>
        <strain evidence="6 7">DSM 44684</strain>
    </source>
</reference>
<dbReference type="AlphaFoldDB" id="A0A4R1FW97"/>
<evidence type="ECO:0000256" key="3">
    <source>
        <dbReference type="ARBA" id="ARBA00022741"/>
    </source>
</evidence>
<dbReference type="InterPro" id="IPR050319">
    <property type="entry name" value="ABC_transp_ATP-bind"/>
</dbReference>
<evidence type="ECO:0000313" key="7">
    <source>
        <dbReference type="Proteomes" id="UP000294856"/>
    </source>
</evidence>
<dbReference type="NCBIfam" id="NF007739">
    <property type="entry name" value="PRK10419.1"/>
    <property type="match status" value="2"/>
</dbReference>
<dbReference type="RefSeq" id="WP_243655009.1">
    <property type="nucleotide sequence ID" value="NZ_SMFR01000003.1"/>
</dbReference>
<sequence>MSSPDPSVTDAGALLSIEDVVVDFDVPGRPPARVVDGVNLSLSAGRVLALVGESGSGKSTLARTVTGTLAENGRVAGGRVLFGGRQLNGLPDKQYRAIRGREIGYIPQDALLGLNPLLPVGVQAGEPLRAHRLANKAERRERVLDLFAKVGLRNPDKVFHAYPHELSGGMCQRVLIAAAMSTGPGLLVADEPTTALDVTVQKRILDLLGQLVADEGLSILLITHDLGVAAERADEIAVLKDGRLVRSGRAAEVIADPGDAYTTALLRSSSLGFDGAAAAARRQELRGTTTSKAPIVVRAENVRKTFVAHRGRETVTAVADASFEVRRGTTLGVVGESGSGKTTVVRLLAGLSAPDSGTIEVAGEPVVHHRRGAGQGALYRKVQMVYQDPFASLNPRATVGAIIEEPLRGHKIGDRDTRRRRVAELLDRTGLSADVADRYTAELSGGQRQRVAIARALAPDPELVILDEPVSALDVTVQRQILDLLVELQHDLTLTYVFISHDLGVIAEMADEILVLHHGDIVERGSAIDIITAPKTDYVKELLASIPGAVAATVSV</sequence>
<dbReference type="Pfam" id="PF00005">
    <property type="entry name" value="ABC_tran"/>
    <property type="match status" value="2"/>
</dbReference>
<dbReference type="CDD" id="cd03257">
    <property type="entry name" value="ABC_NikE_OppD_transporters"/>
    <property type="match status" value="2"/>
</dbReference>